<dbReference type="InParanoid" id="K5VQD0"/>
<accession>K5VQD0</accession>
<reference evidence="1 2" key="1">
    <citation type="journal article" date="2012" name="BMC Genomics">
        <title>Comparative genomics of the white-rot fungi, Phanerochaete carnosa and P. chrysosporium, to elucidate the genetic basis of the distinct wood types they colonize.</title>
        <authorList>
            <person name="Suzuki H."/>
            <person name="MacDonald J."/>
            <person name="Syed K."/>
            <person name="Salamov A."/>
            <person name="Hori C."/>
            <person name="Aerts A."/>
            <person name="Henrissat B."/>
            <person name="Wiebenga A."/>
            <person name="vanKuyk P.A."/>
            <person name="Barry K."/>
            <person name="Lindquist E."/>
            <person name="LaButti K."/>
            <person name="Lapidus A."/>
            <person name="Lucas S."/>
            <person name="Coutinho P."/>
            <person name="Gong Y."/>
            <person name="Samejima M."/>
            <person name="Mahadevan R."/>
            <person name="Abou-Zaid M."/>
            <person name="de Vries R.P."/>
            <person name="Igarashi K."/>
            <person name="Yadav J.S."/>
            <person name="Grigoriev I.V."/>
            <person name="Master E.R."/>
        </authorList>
    </citation>
    <scope>NUCLEOTIDE SEQUENCE [LARGE SCALE GENOMIC DNA]</scope>
    <source>
        <strain evidence="1 2">HHB-10118-sp</strain>
    </source>
</reference>
<name>K5VQD0_PHACS</name>
<gene>
    <name evidence="1" type="ORF">PHACADRAFT_107916</name>
</gene>
<dbReference type="EMBL" id="JH930631">
    <property type="protein sequence ID" value="EKM48935.1"/>
    <property type="molecule type" value="Genomic_DNA"/>
</dbReference>
<dbReference type="GeneID" id="18907486"/>
<organism evidence="1 2">
    <name type="scientific">Phanerochaete carnosa (strain HHB-10118-sp)</name>
    <name type="common">White-rot fungus</name>
    <name type="synonym">Peniophora carnosa</name>
    <dbReference type="NCBI Taxonomy" id="650164"/>
    <lineage>
        <taxon>Eukaryota</taxon>
        <taxon>Fungi</taxon>
        <taxon>Dikarya</taxon>
        <taxon>Basidiomycota</taxon>
        <taxon>Agaricomycotina</taxon>
        <taxon>Agaricomycetes</taxon>
        <taxon>Polyporales</taxon>
        <taxon>Phanerochaetaceae</taxon>
        <taxon>Phanerochaete</taxon>
    </lineage>
</organism>
<sequence>MSGATGADFPPEILSCILDCITLLDILAYDSEERRRLKHELVALSLVCKHWSEAIRPLLFRQIELRSANDVRLLKNIVCSPRFTTSSLSGAIWHIKIHQEATEAKSWLHHVHGLSTRLQETAFDCTVVRPAGDPASVPSRWAPFQSIPSVTRSYVRLRRLFLNDVVFTSTTELARLLDNFSTLEHCACNQLTFLDSSPVVQSRRARRRPSSTLWTCDISRCKDMAVSVQAVLAADILGAGRRMGLDDRTRDATLQVLSAFVPNTSERAAVRLSNNENGSMFGSSSNWCKQCNAH</sequence>
<dbReference type="HOGENOM" id="CLU_947004_0_0_1"/>
<evidence type="ECO:0000313" key="1">
    <source>
        <dbReference type="EMBL" id="EKM48935.1"/>
    </source>
</evidence>
<dbReference type="RefSeq" id="XP_007402510.1">
    <property type="nucleotide sequence ID" value="XM_007402448.1"/>
</dbReference>
<protein>
    <submittedName>
        <fullName evidence="1">Uncharacterized protein</fullName>
    </submittedName>
</protein>
<keyword evidence="2" id="KW-1185">Reference proteome</keyword>
<dbReference type="Proteomes" id="UP000008370">
    <property type="component" value="Unassembled WGS sequence"/>
</dbReference>
<dbReference type="OrthoDB" id="2804335at2759"/>
<evidence type="ECO:0000313" key="2">
    <source>
        <dbReference type="Proteomes" id="UP000008370"/>
    </source>
</evidence>
<dbReference type="AlphaFoldDB" id="K5VQD0"/>
<dbReference type="KEGG" id="pco:PHACADRAFT_107916"/>
<proteinExistence type="predicted"/>